<dbReference type="InterPro" id="IPR050656">
    <property type="entry name" value="PINX1"/>
</dbReference>
<feature type="compositionally biased region" description="Basic residues" evidence="1">
    <location>
        <begin position="202"/>
        <end position="214"/>
    </location>
</feature>
<gene>
    <name evidence="3" type="ORF">CDEB00056_LOCUS23414</name>
</gene>
<evidence type="ECO:0000313" key="3">
    <source>
        <dbReference type="EMBL" id="CAE0478561.1"/>
    </source>
</evidence>
<dbReference type="PANTHER" id="PTHR23149">
    <property type="entry name" value="G PATCH DOMAIN CONTAINING PROTEIN"/>
    <property type="match status" value="1"/>
</dbReference>
<accession>A0A7S3QIH9</accession>
<dbReference type="GO" id="GO:0003676">
    <property type="term" value="F:nucleic acid binding"/>
    <property type="evidence" value="ECO:0007669"/>
    <property type="project" value="InterPro"/>
</dbReference>
<feature type="compositionally biased region" description="Basic and acidic residues" evidence="1">
    <location>
        <begin position="137"/>
        <end position="149"/>
    </location>
</feature>
<feature type="compositionally biased region" description="Basic and acidic residues" evidence="1">
    <location>
        <begin position="183"/>
        <end position="201"/>
    </location>
</feature>
<evidence type="ECO:0000259" key="2">
    <source>
        <dbReference type="PROSITE" id="PS50174"/>
    </source>
</evidence>
<feature type="compositionally biased region" description="Low complexity" evidence="1">
    <location>
        <begin position="119"/>
        <end position="128"/>
    </location>
</feature>
<protein>
    <recommendedName>
        <fullName evidence="2">G-patch domain-containing protein</fullName>
    </recommendedName>
</protein>
<dbReference type="InterPro" id="IPR000467">
    <property type="entry name" value="G_patch_dom"/>
</dbReference>
<feature type="region of interest" description="Disordered" evidence="1">
    <location>
        <begin position="173"/>
        <end position="240"/>
    </location>
</feature>
<dbReference type="SMART" id="SM00443">
    <property type="entry name" value="G_patch"/>
    <property type="match status" value="1"/>
</dbReference>
<dbReference type="AlphaFoldDB" id="A0A7S3QIH9"/>
<name>A0A7S3QIH9_9STRA</name>
<dbReference type="EMBL" id="HBIO01030567">
    <property type="protein sequence ID" value="CAE0478561.1"/>
    <property type="molecule type" value="Transcribed_RNA"/>
</dbReference>
<feature type="compositionally biased region" description="Basic residues" evidence="1">
    <location>
        <begin position="230"/>
        <end position="240"/>
    </location>
</feature>
<feature type="compositionally biased region" description="Low complexity" evidence="1">
    <location>
        <begin position="173"/>
        <end position="182"/>
    </location>
</feature>
<proteinExistence type="predicted"/>
<evidence type="ECO:0000256" key="1">
    <source>
        <dbReference type="SAM" id="MobiDB-lite"/>
    </source>
</evidence>
<feature type="region of interest" description="Disordered" evidence="1">
    <location>
        <begin position="61"/>
        <end position="149"/>
    </location>
</feature>
<feature type="domain" description="G-patch" evidence="2">
    <location>
        <begin position="18"/>
        <end position="64"/>
    </location>
</feature>
<organism evidence="3">
    <name type="scientific">Chaetoceros debilis</name>
    <dbReference type="NCBI Taxonomy" id="122233"/>
    <lineage>
        <taxon>Eukaryota</taxon>
        <taxon>Sar</taxon>
        <taxon>Stramenopiles</taxon>
        <taxon>Ochrophyta</taxon>
        <taxon>Bacillariophyta</taxon>
        <taxon>Coscinodiscophyceae</taxon>
        <taxon>Chaetocerotophycidae</taxon>
        <taxon>Chaetocerotales</taxon>
        <taxon>Chaetocerotaceae</taxon>
        <taxon>Chaetoceros</taxon>
    </lineage>
</organism>
<sequence>MTIVSGPDHRNAGWANDSSTFGQKMLLKMGWSKGKGLGKNEQGTNDNLRAIRREEGLGIGAKTDLHGSEGFNTTSRNFHGVLATLQQEHANDSSSSKSSSKKSKKKRKKSSKVEKSSKDSGSLTLSSKRVTAGHSAKMRDSKDLSKKSKEDMAAIFGMKVDDYAQNSVWGRLSTLSSSNDTSDAGKEKKMEPKSESKMNIEKKRKKKDKRKRKRSSEGKESTDDDEVVKEKKKKKKSKKA</sequence>
<dbReference type="Pfam" id="PF01585">
    <property type="entry name" value="G-patch"/>
    <property type="match status" value="1"/>
</dbReference>
<reference evidence="3" key="1">
    <citation type="submission" date="2021-01" db="EMBL/GenBank/DDBJ databases">
        <authorList>
            <person name="Corre E."/>
            <person name="Pelletier E."/>
            <person name="Niang G."/>
            <person name="Scheremetjew M."/>
            <person name="Finn R."/>
            <person name="Kale V."/>
            <person name="Holt S."/>
            <person name="Cochrane G."/>
            <person name="Meng A."/>
            <person name="Brown T."/>
            <person name="Cohen L."/>
        </authorList>
    </citation>
    <scope>NUCLEOTIDE SEQUENCE</scope>
    <source>
        <strain evidence="3">MM31A-1</strain>
    </source>
</reference>
<feature type="compositionally biased region" description="Basic residues" evidence="1">
    <location>
        <begin position="99"/>
        <end position="110"/>
    </location>
</feature>
<dbReference type="PROSITE" id="PS50174">
    <property type="entry name" value="G_PATCH"/>
    <property type="match status" value="1"/>
</dbReference>